<protein>
    <submittedName>
        <fullName evidence="3">Predicted phosphoesterase</fullName>
    </submittedName>
</protein>
<feature type="domain" description="Calcineurin-like phosphoesterase" evidence="2">
    <location>
        <begin position="38"/>
        <end position="270"/>
    </location>
</feature>
<dbReference type="GO" id="GO:0016787">
    <property type="term" value="F:hydrolase activity"/>
    <property type="evidence" value="ECO:0007669"/>
    <property type="project" value="InterPro"/>
</dbReference>
<dbReference type="SUPFAM" id="SSF56300">
    <property type="entry name" value="Metallo-dependent phosphatases"/>
    <property type="match status" value="1"/>
</dbReference>
<dbReference type="InterPro" id="IPR029052">
    <property type="entry name" value="Metallo-depent_PP-like"/>
</dbReference>
<evidence type="ECO:0000313" key="3">
    <source>
        <dbReference type="EMBL" id="SNR35770.1"/>
    </source>
</evidence>
<gene>
    <name evidence="3" type="ORF">SAMN06265360_103146</name>
</gene>
<accession>A0A238VN31</accession>
<dbReference type="AlphaFoldDB" id="A0A238VN31"/>
<evidence type="ECO:0000313" key="4">
    <source>
        <dbReference type="Proteomes" id="UP000198348"/>
    </source>
</evidence>
<dbReference type="Gene3D" id="3.60.21.10">
    <property type="match status" value="1"/>
</dbReference>
<sequence length="299" mass="32649">MSPRDTRRACAGETVPRAHPVPLSTGGPGGNVLEWDVMRVHVVSDVHGNAEALARAGDGADALVVLGDLIDFVDYTDYSGGILGRLFGADNVATFATLRSRGDKEALASFAQSLWNSVDEPRTAVDDAIREQYAELFGAVTAPTYATPGNVDAPELWKELAGDLVETLDGDVVKIGGLRFGFIGGALRPPGAWPRRDAAWRPYLRTDEEFDAAVAGLGEVDVLCSHVPPDIADLTYDVVARREERGSAGLLDHIRRHCPRWSLFGHVHQPLAHRYRLGKTECRNVGYFKYSAQPYVLRW</sequence>
<dbReference type="InterPro" id="IPR004843">
    <property type="entry name" value="Calcineurin-like_PHP"/>
</dbReference>
<dbReference type="EMBL" id="FZNW01000003">
    <property type="protein sequence ID" value="SNR35770.1"/>
    <property type="molecule type" value="Genomic_DNA"/>
</dbReference>
<reference evidence="3 4" key="1">
    <citation type="submission" date="2017-06" db="EMBL/GenBank/DDBJ databases">
        <authorList>
            <person name="Kim H.J."/>
            <person name="Triplett B.A."/>
        </authorList>
    </citation>
    <scope>NUCLEOTIDE SEQUENCE [LARGE SCALE GENOMIC DNA]</scope>
    <source>
        <strain evidence="3 4">DSM 45207</strain>
    </source>
</reference>
<evidence type="ECO:0000256" key="1">
    <source>
        <dbReference type="SAM" id="MobiDB-lite"/>
    </source>
</evidence>
<name>A0A238VN31_9PSEU</name>
<dbReference type="Pfam" id="PF00149">
    <property type="entry name" value="Metallophos"/>
    <property type="match status" value="1"/>
</dbReference>
<proteinExistence type="predicted"/>
<keyword evidence="4" id="KW-1185">Reference proteome</keyword>
<evidence type="ECO:0000259" key="2">
    <source>
        <dbReference type="Pfam" id="PF00149"/>
    </source>
</evidence>
<feature type="compositionally biased region" description="Basic and acidic residues" evidence="1">
    <location>
        <begin position="1"/>
        <end position="10"/>
    </location>
</feature>
<organism evidence="3 4">
    <name type="scientific">Haloechinothrix alba</name>
    <dbReference type="NCBI Taxonomy" id="664784"/>
    <lineage>
        <taxon>Bacteria</taxon>
        <taxon>Bacillati</taxon>
        <taxon>Actinomycetota</taxon>
        <taxon>Actinomycetes</taxon>
        <taxon>Pseudonocardiales</taxon>
        <taxon>Pseudonocardiaceae</taxon>
        <taxon>Haloechinothrix</taxon>
    </lineage>
</organism>
<dbReference type="Proteomes" id="UP000198348">
    <property type="component" value="Unassembled WGS sequence"/>
</dbReference>
<feature type="region of interest" description="Disordered" evidence="1">
    <location>
        <begin position="1"/>
        <end position="26"/>
    </location>
</feature>